<reference evidence="5 6" key="1">
    <citation type="submission" date="2018-01" db="EMBL/GenBank/DDBJ databases">
        <title>Genomic Encyclopedia of Archaeal and Bacterial Type Strains, Phase II (KMG-II): from individual species to whole genera.</title>
        <authorList>
            <person name="Goeker M."/>
        </authorList>
    </citation>
    <scope>NUCLEOTIDE SEQUENCE [LARGE SCALE GENOMIC DNA]</scope>
    <source>
        <strain evidence="5 6">DSM 12048</strain>
    </source>
</reference>
<dbReference type="Proteomes" id="UP000239736">
    <property type="component" value="Unassembled WGS sequence"/>
</dbReference>
<dbReference type="SMART" id="SM00062">
    <property type="entry name" value="PBPb"/>
    <property type="match status" value="1"/>
</dbReference>
<accession>A0A2S5JHG2</accession>
<keyword evidence="6" id="KW-1185">Reference proteome</keyword>
<keyword evidence="3" id="KW-0732">Signal</keyword>
<gene>
    <name evidence="5" type="ORF">LV82_01689</name>
</gene>
<evidence type="ECO:0000313" key="5">
    <source>
        <dbReference type="EMBL" id="PPB80956.1"/>
    </source>
</evidence>
<dbReference type="RefSeq" id="WP_211289185.1">
    <property type="nucleotide sequence ID" value="NZ_PRDS01000004.1"/>
</dbReference>
<evidence type="ECO:0000256" key="2">
    <source>
        <dbReference type="ARBA" id="ARBA00010742"/>
    </source>
</evidence>
<dbReference type="SUPFAM" id="SSF53850">
    <property type="entry name" value="Periplasmic binding protein-like II"/>
    <property type="match status" value="1"/>
</dbReference>
<evidence type="ECO:0000313" key="6">
    <source>
        <dbReference type="Proteomes" id="UP000239736"/>
    </source>
</evidence>
<dbReference type="Pfam" id="PF09084">
    <property type="entry name" value="NMT1"/>
    <property type="match status" value="1"/>
</dbReference>
<dbReference type="InterPro" id="IPR015168">
    <property type="entry name" value="SsuA/THI5"/>
</dbReference>
<dbReference type="AlphaFoldDB" id="A0A2S5JHG2"/>
<dbReference type="InterPro" id="IPR001638">
    <property type="entry name" value="Solute-binding_3/MltF_N"/>
</dbReference>
<dbReference type="PANTHER" id="PTHR30024:SF47">
    <property type="entry name" value="TAURINE-BINDING PERIPLASMIC PROTEIN"/>
    <property type="match status" value="1"/>
</dbReference>
<feature type="domain" description="Solute-binding protein family 3/N-terminal" evidence="4">
    <location>
        <begin position="27"/>
        <end position="244"/>
    </location>
</feature>
<organism evidence="5 6">
    <name type="scientific">Albidovulum inexpectatum</name>
    <dbReference type="NCBI Taxonomy" id="196587"/>
    <lineage>
        <taxon>Bacteria</taxon>
        <taxon>Pseudomonadati</taxon>
        <taxon>Pseudomonadota</taxon>
        <taxon>Alphaproteobacteria</taxon>
        <taxon>Rhodobacterales</taxon>
        <taxon>Paracoccaceae</taxon>
        <taxon>Albidovulum</taxon>
    </lineage>
</organism>
<comment type="caution">
    <text evidence="5">The sequence shown here is derived from an EMBL/GenBank/DDBJ whole genome shotgun (WGS) entry which is preliminary data.</text>
</comment>
<dbReference type="Gene3D" id="3.40.190.10">
    <property type="entry name" value="Periplasmic binding protein-like II"/>
    <property type="match status" value="2"/>
</dbReference>
<evidence type="ECO:0000256" key="1">
    <source>
        <dbReference type="ARBA" id="ARBA00004418"/>
    </source>
</evidence>
<proteinExistence type="inferred from homology"/>
<dbReference type="EMBL" id="PRDS01000004">
    <property type="protein sequence ID" value="PPB80956.1"/>
    <property type="molecule type" value="Genomic_DNA"/>
</dbReference>
<protein>
    <submittedName>
        <fullName evidence="5">Taurine transport system substrate-binding protein</fullName>
    </submittedName>
</protein>
<dbReference type="GO" id="GO:0042597">
    <property type="term" value="C:periplasmic space"/>
    <property type="evidence" value="ECO:0007669"/>
    <property type="project" value="UniProtKB-SubCell"/>
</dbReference>
<sequence>MIGIVLRGLTGGILASGLVAGTVGAETIIIGHFGNPTPMQLLASSDALEEATGWDIEWRKFAAGTDVIAAMASGDVVLSELGSSPLAIAATQGVDLQMIAFSDIIGKAESLIAHDGSGIESIADLKGKRVAVPVGSTAHYSLMGALKHEGIAESDVTIMSMPPDQIAAAWEQGVIDAAWIWQPVQSQILQTGKLILGADETAKWGYPTFDAWVINREFGMENKDKIVAFLREIDRVNKMYLDDPAAWTPDSEPVKTVAAATGADPSQVPGILEGFGFLPMAEQVTDTWLGKADQTIKDTAEFLKAAGRLDTVRDDYSPFVNAEYAREAAQ</sequence>
<dbReference type="PANTHER" id="PTHR30024">
    <property type="entry name" value="ALIPHATIC SULFONATES-BINDING PROTEIN-RELATED"/>
    <property type="match status" value="1"/>
</dbReference>
<name>A0A2S5JHG2_9RHOB</name>
<evidence type="ECO:0000259" key="4">
    <source>
        <dbReference type="SMART" id="SM00062"/>
    </source>
</evidence>
<comment type="similarity">
    <text evidence="2">Belongs to the bacterial solute-binding protein SsuA/TauA family.</text>
</comment>
<comment type="subcellular location">
    <subcellularLocation>
        <location evidence="1">Periplasm</location>
    </subcellularLocation>
</comment>
<evidence type="ECO:0000256" key="3">
    <source>
        <dbReference type="ARBA" id="ARBA00022729"/>
    </source>
</evidence>
<dbReference type="GO" id="GO:0042918">
    <property type="term" value="P:alkanesulfonate transmembrane transport"/>
    <property type="evidence" value="ECO:0007669"/>
    <property type="project" value="TreeGrafter"/>
</dbReference>